<feature type="domain" description="FAD dependent oxidoreductase" evidence="6">
    <location>
        <begin position="10"/>
        <end position="347"/>
    </location>
</feature>
<evidence type="ECO:0000313" key="8">
    <source>
        <dbReference type="Proteomes" id="UP001144673"/>
    </source>
</evidence>
<keyword evidence="3" id="KW-0285">Flavoprotein</keyword>
<evidence type="ECO:0000256" key="3">
    <source>
        <dbReference type="ARBA" id="ARBA00022630"/>
    </source>
</evidence>
<dbReference type="InterPro" id="IPR023209">
    <property type="entry name" value="DAO"/>
</dbReference>
<gene>
    <name evidence="7" type="ORF">LMH87_009564</name>
</gene>
<dbReference type="PROSITE" id="PS00677">
    <property type="entry name" value="DAO"/>
    <property type="match status" value="1"/>
</dbReference>
<keyword evidence="5" id="KW-0560">Oxidoreductase</keyword>
<comment type="caution">
    <text evidence="7">The sequence shown here is derived from an EMBL/GenBank/DDBJ whole genome shotgun (WGS) entry which is preliminary data.</text>
</comment>
<keyword evidence="4" id="KW-0274">FAD</keyword>
<organism evidence="7 8">
    <name type="scientific">Akanthomyces muscarius</name>
    <name type="common">Entomopathogenic fungus</name>
    <name type="synonym">Lecanicillium muscarium</name>
    <dbReference type="NCBI Taxonomy" id="2231603"/>
    <lineage>
        <taxon>Eukaryota</taxon>
        <taxon>Fungi</taxon>
        <taxon>Dikarya</taxon>
        <taxon>Ascomycota</taxon>
        <taxon>Pezizomycotina</taxon>
        <taxon>Sordariomycetes</taxon>
        <taxon>Hypocreomycetidae</taxon>
        <taxon>Hypocreales</taxon>
        <taxon>Cordycipitaceae</taxon>
        <taxon>Akanthomyces</taxon>
    </lineage>
</organism>
<evidence type="ECO:0000256" key="5">
    <source>
        <dbReference type="ARBA" id="ARBA00023002"/>
    </source>
</evidence>
<dbReference type="Gene3D" id="3.40.50.720">
    <property type="entry name" value="NAD(P)-binding Rossmann-like Domain"/>
    <property type="match status" value="1"/>
</dbReference>
<dbReference type="PANTHER" id="PTHR11530:SF26">
    <property type="entry name" value="FAD DEPENDENT OXIDOREDUCTASE SUPERFAMILY (AFU_ORTHOLOGUE AFUA_5G13940)"/>
    <property type="match status" value="1"/>
</dbReference>
<dbReference type="GO" id="GO:0019478">
    <property type="term" value="P:D-amino acid catabolic process"/>
    <property type="evidence" value="ECO:0007669"/>
    <property type="project" value="TreeGrafter"/>
</dbReference>
<sequence length="359" mass="39306">MGSEMAAKEHVVVIGAGVIGLTIALQLQTAGFDVLILAKDFPGPFETLDFQTQINFASPWAGAHNGWGRDLPGDEATSEDWRDHRCALQTFARMTEIQAKHPEAGLTFVQGFEYFDDPPEHIKNLNDEKAVALGIQDFRLLPREDLPKGVTFGYSFRTWCLNPMVYCCFLLRKFANQGGKMQKRELRSSEEAFAVSPHRSARFVVNASGSGFNDDKVFITRGQTCVVANPCAVSISRHYADGSTSFCIPRNFDGGTIIGGTQEPNDWSPDPTPGLRLDLLKKLAETYPQILSKGVHFKPLRDIVGRRPTRKGGMRLEKEEVGLGRIIVHAYGAGGRGYELSWGVAKSVGSVITGASGAL</sequence>
<evidence type="ECO:0000259" key="6">
    <source>
        <dbReference type="Pfam" id="PF01266"/>
    </source>
</evidence>
<dbReference type="PANTHER" id="PTHR11530">
    <property type="entry name" value="D-AMINO ACID OXIDASE"/>
    <property type="match status" value="1"/>
</dbReference>
<dbReference type="AlphaFoldDB" id="A0A9W8UL49"/>
<dbReference type="KEGG" id="amus:LMH87_009564"/>
<evidence type="ECO:0000256" key="4">
    <source>
        <dbReference type="ARBA" id="ARBA00022827"/>
    </source>
</evidence>
<evidence type="ECO:0000256" key="1">
    <source>
        <dbReference type="ARBA" id="ARBA00001974"/>
    </source>
</evidence>
<dbReference type="SUPFAM" id="SSF51971">
    <property type="entry name" value="Nucleotide-binding domain"/>
    <property type="match status" value="1"/>
</dbReference>
<keyword evidence="8" id="KW-1185">Reference proteome</keyword>
<dbReference type="GeneID" id="80896723"/>
<dbReference type="GO" id="GO:0005737">
    <property type="term" value="C:cytoplasm"/>
    <property type="evidence" value="ECO:0007669"/>
    <property type="project" value="TreeGrafter"/>
</dbReference>
<dbReference type="Pfam" id="PF01266">
    <property type="entry name" value="DAO"/>
    <property type="match status" value="1"/>
</dbReference>
<comment type="similarity">
    <text evidence="2">Belongs to the DAMOX/DASOX family.</text>
</comment>
<protein>
    <recommendedName>
        <fullName evidence="6">FAD dependent oxidoreductase domain-containing protein</fullName>
    </recommendedName>
</protein>
<accession>A0A9W8UL49</accession>
<name>A0A9W8UL49_AKAMU</name>
<comment type="cofactor">
    <cofactor evidence="1">
        <name>FAD</name>
        <dbReference type="ChEBI" id="CHEBI:57692"/>
    </cofactor>
</comment>
<evidence type="ECO:0000313" key="7">
    <source>
        <dbReference type="EMBL" id="KAJ4153058.1"/>
    </source>
</evidence>
<dbReference type="GO" id="GO:0003884">
    <property type="term" value="F:D-amino-acid oxidase activity"/>
    <property type="evidence" value="ECO:0007669"/>
    <property type="project" value="InterPro"/>
</dbReference>
<dbReference type="InterPro" id="IPR006181">
    <property type="entry name" value="D-amino_acid_oxidase_CS"/>
</dbReference>
<dbReference type="EMBL" id="JAJHUN010000008">
    <property type="protein sequence ID" value="KAJ4153058.1"/>
    <property type="molecule type" value="Genomic_DNA"/>
</dbReference>
<evidence type="ECO:0000256" key="2">
    <source>
        <dbReference type="ARBA" id="ARBA00006730"/>
    </source>
</evidence>
<dbReference type="InterPro" id="IPR006076">
    <property type="entry name" value="FAD-dep_OxRdtase"/>
</dbReference>
<proteinExistence type="inferred from homology"/>
<dbReference type="GO" id="GO:0071949">
    <property type="term" value="F:FAD binding"/>
    <property type="evidence" value="ECO:0007669"/>
    <property type="project" value="InterPro"/>
</dbReference>
<reference evidence="7" key="1">
    <citation type="journal article" date="2023" name="Access Microbiol">
        <title>De-novo genome assembly for Akanthomyces muscarius, a biocontrol agent of insect agricultural pests.</title>
        <authorList>
            <person name="Erdos Z."/>
            <person name="Studholme D.J."/>
            <person name="Raymond B."/>
            <person name="Sharma M."/>
        </authorList>
    </citation>
    <scope>NUCLEOTIDE SEQUENCE</scope>
    <source>
        <strain evidence="7">Ve6</strain>
    </source>
</reference>
<dbReference type="Proteomes" id="UP001144673">
    <property type="component" value="Chromosome 5"/>
</dbReference>
<dbReference type="PIRSF" id="PIRSF000189">
    <property type="entry name" value="D-aa_oxidase"/>
    <property type="match status" value="1"/>
</dbReference>
<dbReference type="RefSeq" id="XP_056053716.1">
    <property type="nucleotide sequence ID" value="XM_056196584.1"/>
</dbReference>
<dbReference type="Gene3D" id="3.30.9.10">
    <property type="entry name" value="D-Amino Acid Oxidase, subunit A, domain 2"/>
    <property type="match status" value="1"/>
</dbReference>
<dbReference type="SUPFAM" id="SSF54373">
    <property type="entry name" value="FAD-linked reductases, C-terminal domain"/>
    <property type="match status" value="1"/>
</dbReference>